<organism evidence="2 3">
    <name type="scientific">Erythrobacter longus</name>
    <dbReference type="NCBI Taxonomy" id="1044"/>
    <lineage>
        <taxon>Bacteria</taxon>
        <taxon>Pseudomonadati</taxon>
        <taxon>Pseudomonadota</taxon>
        <taxon>Alphaproteobacteria</taxon>
        <taxon>Sphingomonadales</taxon>
        <taxon>Erythrobacteraceae</taxon>
        <taxon>Erythrobacter/Porphyrobacter group</taxon>
        <taxon>Erythrobacter</taxon>
    </lineage>
</organism>
<dbReference type="InterPro" id="IPR058534">
    <property type="entry name" value="YjdF"/>
</dbReference>
<feature type="transmembrane region" description="Helical" evidence="1">
    <location>
        <begin position="60"/>
        <end position="81"/>
    </location>
</feature>
<dbReference type="Proteomes" id="UP000027647">
    <property type="component" value="Unassembled WGS sequence"/>
</dbReference>
<accession>A0A074N1B0</accession>
<dbReference type="EMBL" id="JMIW01000001">
    <property type="protein sequence ID" value="KEO91677.1"/>
    <property type="molecule type" value="Genomic_DNA"/>
</dbReference>
<proteinExistence type="predicted"/>
<dbReference type="STRING" id="1044.EH31_03120"/>
<keyword evidence="1" id="KW-0472">Membrane</keyword>
<dbReference type="PIRSF" id="PIRSF020606">
    <property type="entry name" value="UCP020606"/>
    <property type="match status" value="1"/>
</dbReference>
<keyword evidence="1" id="KW-1133">Transmembrane helix</keyword>
<feature type="transmembrane region" description="Helical" evidence="1">
    <location>
        <begin position="112"/>
        <end position="129"/>
    </location>
</feature>
<evidence type="ECO:0000256" key="1">
    <source>
        <dbReference type="SAM" id="Phobius"/>
    </source>
</evidence>
<protein>
    <recommendedName>
        <fullName evidence="4">DUF2238 domain-containing protein</fullName>
    </recommendedName>
</protein>
<evidence type="ECO:0000313" key="3">
    <source>
        <dbReference type="Proteomes" id="UP000027647"/>
    </source>
</evidence>
<feature type="transmembrane region" description="Helical" evidence="1">
    <location>
        <begin position="188"/>
        <end position="205"/>
    </location>
</feature>
<evidence type="ECO:0008006" key="4">
    <source>
        <dbReference type="Google" id="ProtNLM"/>
    </source>
</evidence>
<comment type="caution">
    <text evidence="2">The sequence shown here is derived from an EMBL/GenBank/DDBJ whole genome shotgun (WGS) entry which is preliminary data.</text>
</comment>
<keyword evidence="3" id="KW-1185">Reference proteome</keyword>
<name>A0A074N1B0_ERYLO</name>
<dbReference type="eggNOG" id="COG3647">
    <property type="taxonomic scope" value="Bacteria"/>
</dbReference>
<keyword evidence="1" id="KW-0812">Transmembrane</keyword>
<dbReference type="AlphaFoldDB" id="A0A074N1B0"/>
<reference evidence="2 3" key="1">
    <citation type="submission" date="2014-04" db="EMBL/GenBank/DDBJ databases">
        <title>A comprehensive comparison of genomes of Erythrobacter spp. strains.</title>
        <authorList>
            <person name="Zheng Q."/>
        </authorList>
    </citation>
    <scope>NUCLEOTIDE SEQUENCE [LARGE SCALE GENOMIC DNA]</scope>
    <source>
        <strain evidence="2 3">DSM 6997</strain>
    </source>
</reference>
<gene>
    <name evidence="2" type="ORF">EH31_03120</name>
</gene>
<feature type="transmembrane region" description="Helical" evidence="1">
    <location>
        <begin position="35"/>
        <end position="53"/>
    </location>
</feature>
<dbReference type="InterPro" id="IPR014509">
    <property type="entry name" value="YjdF-like"/>
</dbReference>
<feature type="transmembrane region" description="Helical" evidence="1">
    <location>
        <begin position="141"/>
        <end position="168"/>
    </location>
</feature>
<dbReference type="Pfam" id="PF09997">
    <property type="entry name" value="DUF2238"/>
    <property type="match status" value="1"/>
</dbReference>
<evidence type="ECO:0000313" key="2">
    <source>
        <dbReference type="EMBL" id="KEO91677.1"/>
    </source>
</evidence>
<sequence>MGYLSHLTKFQGWLLGFGLVGLALAQVDQPFPHVAPLHHVPTLLVILAAPALLRRWPLSNAALLSLFAFLALHTLGGRYTYTNTPYDAWVAALFGSDLSTIMGWDRNHYDRLVHFSFGLLMVLPVAEILRRYVGVTKVLALYVGVEFVMGISAIYEIFEWLLSILLAPDNVEAYNGQQGDIWDAQKDMALAFAGALIAAFAIWMIERSKQEE</sequence>